<dbReference type="InterPro" id="IPR017972">
    <property type="entry name" value="Cyt_P450_CS"/>
</dbReference>
<evidence type="ECO:0000256" key="2">
    <source>
        <dbReference type="ARBA" id="ARBA00010617"/>
    </source>
</evidence>
<dbReference type="GO" id="GO:0020037">
    <property type="term" value="F:heme binding"/>
    <property type="evidence" value="ECO:0007669"/>
    <property type="project" value="InterPro"/>
</dbReference>
<dbReference type="CDD" id="cd11049">
    <property type="entry name" value="CYP170A1-like"/>
    <property type="match status" value="1"/>
</dbReference>
<dbReference type="GO" id="GO:0005506">
    <property type="term" value="F:iron ion binding"/>
    <property type="evidence" value="ECO:0007669"/>
    <property type="project" value="InterPro"/>
</dbReference>
<keyword evidence="3 4" id="KW-0349">Heme</keyword>
<dbReference type="Gene3D" id="1.10.630.10">
    <property type="entry name" value="Cytochrome P450"/>
    <property type="match status" value="1"/>
</dbReference>
<dbReference type="RefSeq" id="WP_251917956.1">
    <property type="nucleotide sequence ID" value="NZ_JAMRXG010000022.1"/>
</dbReference>
<feature type="binding site" description="axial binding residue" evidence="3">
    <location>
        <position position="393"/>
    </location>
    <ligand>
        <name>heme</name>
        <dbReference type="ChEBI" id="CHEBI:30413"/>
    </ligand>
    <ligandPart>
        <name>Fe</name>
        <dbReference type="ChEBI" id="CHEBI:18248"/>
    </ligandPart>
</feature>
<accession>A0A9X2EDR0</accession>
<dbReference type="PANTHER" id="PTHR24305:SF166">
    <property type="entry name" value="CYTOCHROME P450 12A4, MITOCHONDRIAL-RELATED"/>
    <property type="match status" value="1"/>
</dbReference>
<dbReference type="PANTHER" id="PTHR24305">
    <property type="entry name" value="CYTOCHROME P450"/>
    <property type="match status" value="1"/>
</dbReference>
<dbReference type="AlphaFoldDB" id="A0A9X2EDR0"/>
<comment type="cofactor">
    <cofactor evidence="1 3">
        <name>heme</name>
        <dbReference type="ChEBI" id="CHEBI:30413"/>
    </cofactor>
</comment>
<dbReference type="PRINTS" id="PR00385">
    <property type="entry name" value="P450"/>
</dbReference>
<sequence length="448" mass="49831">MSTMTSIPYARGRLPVVGHLAAFARAPLGFLSSIPEQGNLVRIKLGSLDAVVVCDANLTRKLLLDDRVFDKGGQIFDRAYDALRDGLATCPHAVHRRLRPLIQPTFNPARIPAYSATMSEKIAAVTESWRDGEVLDVTAEMLKLASSTAAAVFFGGSELDATDRDQVMADMATLFNGVFRVAMMPPSLYRLPIPGNNAHRDAVMRSRRVLAEIIARHRTSASGPDSLLSALLTARSDDGRRLSDAEISDQVISFFMAGTDTTATTLAWALYFVDRNPAVAQRLREEVDNVLGGRVARFEDLSDLQVTKQIITETLRMRSPVWMLTRKVSEDTELGGYRLPAGTVVLYSNYVLHHRRDLLPDPDRFDPDRWDPYNPDRPPRDAIIPFGFGPRKCIGDKFAMTETTLALATIVNRWQLSTLSDREVKPVVSSVIMHPRRLRMRARTRAAS</sequence>
<reference evidence="5" key="1">
    <citation type="submission" date="2022-06" db="EMBL/GenBank/DDBJ databases">
        <title>Novel species in genus nocardia.</title>
        <authorList>
            <person name="Li F."/>
        </authorList>
    </citation>
    <scope>NUCLEOTIDE SEQUENCE</scope>
    <source>
        <strain evidence="5">CDC141</strain>
    </source>
</reference>
<keyword evidence="4" id="KW-0503">Monooxygenase</keyword>
<name>A0A9X2EDR0_9NOCA</name>
<dbReference type="InterPro" id="IPR001128">
    <property type="entry name" value="Cyt_P450"/>
</dbReference>
<keyword evidence="6" id="KW-1185">Reference proteome</keyword>
<evidence type="ECO:0000256" key="3">
    <source>
        <dbReference type="PIRSR" id="PIRSR602401-1"/>
    </source>
</evidence>
<dbReference type="PROSITE" id="PS00086">
    <property type="entry name" value="CYTOCHROME_P450"/>
    <property type="match status" value="1"/>
</dbReference>
<dbReference type="GO" id="GO:0004497">
    <property type="term" value="F:monooxygenase activity"/>
    <property type="evidence" value="ECO:0007669"/>
    <property type="project" value="UniProtKB-KW"/>
</dbReference>
<comment type="caution">
    <text evidence="5">The sequence shown here is derived from an EMBL/GenBank/DDBJ whole genome shotgun (WGS) entry which is preliminary data.</text>
</comment>
<keyword evidence="3 4" id="KW-0479">Metal-binding</keyword>
<dbReference type="Pfam" id="PF00067">
    <property type="entry name" value="p450"/>
    <property type="match status" value="1"/>
</dbReference>
<proteinExistence type="inferred from homology"/>
<dbReference type="EMBL" id="JAMRXG010000022">
    <property type="protein sequence ID" value="MCM6778445.1"/>
    <property type="molecule type" value="Genomic_DNA"/>
</dbReference>
<organism evidence="5 6">
    <name type="scientific">Nocardia pulmonis</name>
    <dbReference type="NCBI Taxonomy" id="2951408"/>
    <lineage>
        <taxon>Bacteria</taxon>
        <taxon>Bacillati</taxon>
        <taxon>Actinomycetota</taxon>
        <taxon>Actinomycetes</taxon>
        <taxon>Mycobacteriales</taxon>
        <taxon>Nocardiaceae</taxon>
        <taxon>Nocardia</taxon>
    </lineage>
</organism>
<evidence type="ECO:0000256" key="4">
    <source>
        <dbReference type="RuleBase" id="RU000461"/>
    </source>
</evidence>
<dbReference type="Proteomes" id="UP001139157">
    <property type="component" value="Unassembled WGS sequence"/>
</dbReference>
<gene>
    <name evidence="5" type="ORF">NDR86_33645</name>
</gene>
<comment type="similarity">
    <text evidence="2 4">Belongs to the cytochrome P450 family.</text>
</comment>
<dbReference type="InterPro" id="IPR036396">
    <property type="entry name" value="Cyt_P450_sf"/>
</dbReference>
<evidence type="ECO:0000313" key="6">
    <source>
        <dbReference type="Proteomes" id="UP001139157"/>
    </source>
</evidence>
<keyword evidence="4" id="KW-0560">Oxidoreductase</keyword>
<evidence type="ECO:0000256" key="1">
    <source>
        <dbReference type="ARBA" id="ARBA00001971"/>
    </source>
</evidence>
<evidence type="ECO:0000313" key="5">
    <source>
        <dbReference type="EMBL" id="MCM6778445.1"/>
    </source>
</evidence>
<dbReference type="InterPro" id="IPR002401">
    <property type="entry name" value="Cyt_P450_E_grp-I"/>
</dbReference>
<protein>
    <submittedName>
        <fullName evidence="5">Cytochrome P450</fullName>
    </submittedName>
</protein>
<dbReference type="GO" id="GO:0016705">
    <property type="term" value="F:oxidoreductase activity, acting on paired donors, with incorporation or reduction of molecular oxygen"/>
    <property type="evidence" value="ECO:0007669"/>
    <property type="project" value="InterPro"/>
</dbReference>
<dbReference type="PRINTS" id="PR00463">
    <property type="entry name" value="EP450I"/>
</dbReference>
<dbReference type="SUPFAM" id="SSF48264">
    <property type="entry name" value="Cytochrome P450"/>
    <property type="match status" value="1"/>
</dbReference>
<keyword evidence="3 4" id="KW-0408">Iron</keyword>
<dbReference type="InterPro" id="IPR050121">
    <property type="entry name" value="Cytochrome_P450_monoxygenase"/>
</dbReference>